<feature type="domain" description="HhH-GPD" evidence="2">
    <location>
        <begin position="168"/>
        <end position="375"/>
    </location>
</feature>
<dbReference type="OrthoDB" id="5607at2759"/>
<feature type="region of interest" description="Disordered" evidence="1">
    <location>
        <begin position="418"/>
        <end position="468"/>
    </location>
</feature>
<feature type="region of interest" description="Disordered" evidence="1">
    <location>
        <begin position="1"/>
        <end position="111"/>
    </location>
</feature>
<dbReference type="AlphaFoldDB" id="A0A9P8RJI2"/>
<dbReference type="InterPro" id="IPR011257">
    <property type="entry name" value="DNA_glycosylase"/>
</dbReference>
<dbReference type="PANTHER" id="PTHR47203:SF1">
    <property type="entry name" value="HYPOTHETICAL BASE EXCISION DNA REPAIR PROTEIN (EUROFUNG)"/>
    <property type="match status" value="1"/>
</dbReference>
<evidence type="ECO:0000259" key="2">
    <source>
        <dbReference type="SMART" id="SM00478"/>
    </source>
</evidence>
<dbReference type="RefSeq" id="XP_045953521.1">
    <property type="nucleotide sequence ID" value="XM_046103911.1"/>
</dbReference>
<dbReference type="CDD" id="cd00056">
    <property type="entry name" value="ENDO3c"/>
    <property type="match status" value="1"/>
</dbReference>
<accession>A0A9P8RJI2</accession>
<evidence type="ECO:0000313" key="4">
    <source>
        <dbReference type="Proteomes" id="UP000758603"/>
    </source>
</evidence>
<feature type="compositionally biased region" description="Acidic residues" evidence="1">
    <location>
        <begin position="449"/>
        <end position="468"/>
    </location>
</feature>
<reference evidence="3" key="1">
    <citation type="journal article" date="2021" name="Nat. Commun.">
        <title>Genetic determinants of endophytism in the Arabidopsis root mycobiome.</title>
        <authorList>
            <person name="Mesny F."/>
            <person name="Miyauchi S."/>
            <person name="Thiergart T."/>
            <person name="Pickel B."/>
            <person name="Atanasova L."/>
            <person name="Karlsson M."/>
            <person name="Huettel B."/>
            <person name="Barry K.W."/>
            <person name="Haridas S."/>
            <person name="Chen C."/>
            <person name="Bauer D."/>
            <person name="Andreopoulos W."/>
            <person name="Pangilinan J."/>
            <person name="LaButti K."/>
            <person name="Riley R."/>
            <person name="Lipzen A."/>
            <person name="Clum A."/>
            <person name="Drula E."/>
            <person name="Henrissat B."/>
            <person name="Kohler A."/>
            <person name="Grigoriev I.V."/>
            <person name="Martin F.M."/>
            <person name="Hacquard S."/>
        </authorList>
    </citation>
    <scope>NUCLEOTIDE SEQUENCE</scope>
    <source>
        <strain evidence="3">MPI-SDFR-AT-0073</strain>
    </source>
</reference>
<organism evidence="3 4">
    <name type="scientific">Truncatella angustata</name>
    <dbReference type="NCBI Taxonomy" id="152316"/>
    <lineage>
        <taxon>Eukaryota</taxon>
        <taxon>Fungi</taxon>
        <taxon>Dikarya</taxon>
        <taxon>Ascomycota</taxon>
        <taxon>Pezizomycotina</taxon>
        <taxon>Sordariomycetes</taxon>
        <taxon>Xylariomycetidae</taxon>
        <taxon>Amphisphaeriales</taxon>
        <taxon>Sporocadaceae</taxon>
        <taxon>Truncatella</taxon>
    </lineage>
</organism>
<comment type="caution">
    <text evidence="3">The sequence shown here is derived from an EMBL/GenBank/DDBJ whole genome shotgun (WGS) entry which is preliminary data.</text>
</comment>
<dbReference type="EMBL" id="JAGPXC010000009">
    <property type="protein sequence ID" value="KAH6647007.1"/>
    <property type="molecule type" value="Genomic_DNA"/>
</dbReference>
<protein>
    <submittedName>
        <fullName evidence="3">DNA glycosylase</fullName>
    </submittedName>
</protein>
<gene>
    <name evidence="3" type="ORF">BKA67DRAFT_581265</name>
</gene>
<dbReference type="GeneID" id="70132802"/>
<evidence type="ECO:0000313" key="3">
    <source>
        <dbReference type="EMBL" id="KAH6647007.1"/>
    </source>
</evidence>
<feature type="compositionally biased region" description="Polar residues" evidence="1">
    <location>
        <begin position="42"/>
        <end position="53"/>
    </location>
</feature>
<dbReference type="Proteomes" id="UP000758603">
    <property type="component" value="Unassembled WGS sequence"/>
</dbReference>
<dbReference type="GO" id="GO:0003824">
    <property type="term" value="F:catalytic activity"/>
    <property type="evidence" value="ECO:0007669"/>
    <property type="project" value="InterPro"/>
</dbReference>
<proteinExistence type="predicted"/>
<feature type="compositionally biased region" description="Basic residues" evidence="1">
    <location>
        <begin position="61"/>
        <end position="70"/>
    </location>
</feature>
<dbReference type="GO" id="GO:0006285">
    <property type="term" value="P:base-excision repair, AP site formation"/>
    <property type="evidence" value="ECO:0007669"/>
    <property type="project" value="UniProtKB-ARBA"/>
</dbReference>
<dbReference type="Pfam" id="PF00730">
    <property type="entry name" value="HhH-GPD"/>
    <property type="match status" value="1"/>
</dbReference>
<dbReference type="Gene3D" id="1.10.340.30">
    <property type="entry name" value="Hypothetical protein, domain 2"/>
    <property type="match status" value="1"/>
</dbReference>
<dbReference type="InterPro" id="IPR003265">
    <property type="entry name" value="HhH-GPD_domain"/>
</dbReference>
<sequence length="468" mass="51707">MCDTDAPKPATRYSLRNRKAITTPVAHGTSVQEDAAPIIAQDTESNLKITGSRNELDGAPPKKRQRRSKKAAAEDGNSQTKETGIATKPKRKARRTKDNPYGMMPGETPYPDWVAPTAEECQEVYDILAEIHDDVKALPPEKIPAPSLDVAGCGEVPSVLDGLIRTVLSGSTTFESADKMLKALVARFGVLEVGVGKGSVNWNNIRVAEHDDVYAQLKDGGLGKIKTKHIQGILSMVHDENMESRAAYLVETESGVHADIAGASTKTEGQKKLEILKADQDMLSLDHMHDMETQEAMKHFVRYPGVGVKTAACVTLFSLQRPCFAVDTHVFRLSKWLAWVPQKTNEDDTFSHLEFRCPDKLKYGLHQLFIRHGKTCHRCNDKSFLGTDAWNASRCPLEQLVNRYTKRVAKLKEIEAENKKKGKDKVTAKGKRLQQGAGQNTGLTKIAKDEDDATDSELSELDEADVDM</sequence>
<feature type="compositionally biased region" description="Basic and acidic residues" evidence="1">
    <location>
        <begin position="418"/>
        <end position="427"/>
    </location>
</feature>
<evidence type="ECO:0000256" key="1">
    <source>
        <dbReference type="SAM" id="MobiDB-lite"/>
    </source>
</evidence>
<dbReference type="SUPFAM" id="SSF48150">
    <property type="entry name" value="DNA-glycosylase"/>
    <property type="match status" value="1"/>
</dbReference>
<keyword evidence="4" id="KW-1185">Reference proteome</keyword>
<dbReference type="PANTHER" id="PTHR47203">
    <property type="match status" value="1"/>
</dbReference>
<dbReference type="SMART" id="SM00478">
    <property type="entry name" value="ENDO3c"/>
    <property type="match status" value="1"/>
</dbReference>
<name>A0A9P8RJI2_9PEZI</name>